<feature type="transmembrane region" description="Helical" evidence="1">
    <location>
        <begin position="7"/>
        <end position="25"/>
    </location>
</feature>
<organism evidence="2 3">
    <name type="scientific">Clostridium collagenovorans DSM 3089</name>
    <dbReference type="NCBI Taxonomy" id="1121306"/>
    <lineage>
        <taxon>Bacteria</taxon>
        <taxon>Bacillati</taxon>
        <taxon>Bacillota</taxon>
        <taxon>Clostridia</taxon>
        <taxon>Eubacteriales</taxon>
        <taxon>Clostridiaceae</taxon>
        <taxon>Clostridium</taxon>
    </lineage>
</organism>
<reference evidence="2 3" key="1">
    <citation type="submission" date="2016-11" db="EMBL/GenBank/DDBJ databases">
        <authorList>
            <person name="Jaros S."/>
            <person name="Januszkiewicz K."/>
            <person name="Wedrychowicz H."/>
        </authorList>
    </citation>
    <scope>NUCLEOTIDE SEQUENCE [LARGE SCALE GENOMIC DNA]</scope>
    <source>
        <strain evidence="2 3">DSM 3089</strain>
    </source>
</reference>
<feature type="transmembrane region" description="Helical" evidence="1">
    <location>
        <begin position="37"/>
        <end position="58"/>
    </location>
</feature>
<feature type="transmembrane region" description="Helical" evidence="1">
    <location>
        <begin position="110"/>
        <end position="131"/>
    </location>
</feature>
<keyword evidence="1" id="KW-0472">Membrane</keyword>
<evidence type="ECO:0000313" key="2">
    <source>
        <dbReference type="EMBL" id="SHH70420.1"/>
    </source>
</evidence>
<proteinExistence type="predicted"/>
<keyword evidence="3" id="KW-1185">Reference proteome</keyword>
<evidence type="ECO:0000313" key="3">
    <source>
        <dbReference type="Proteomes" id="UP000184526"/>
    </source>
</evidence>
<dbReference type="RefSeq" id="WP_072830890.1">
    <property type="nucleotide sequence ID" value="NZ_FQXP01000004.1"/>
</dbReference>
<keyword evidence="1" id="KW-0812">Transmembrane</keyword>
<name>A0A1M5V5F7_9CLOT</name>
<dbReference type="OrthoDB" id="1644899at2"/>
<sequence length="140" mass="15939">MKKLINLSFIYGILAMISGVFYREFTKFNDFTGRTSLSFTHTHLFVLGMFFFLIVLLVDKEFKLREHKNFNKFLVVYNFGLIVTAITFVWRGVTEVLKIQLSSALTASISGIAGIGHLFIAIGVIMFFLILKKSVEKVEA</sequence>
<dbReference type="AlphaFoldDB" id="A0A1M5V5F7"/>
<dbReference type="Proteomes" id="UP000184526">
    <property type="component" value="Unassembled WGS sequence"/>
</dbReference>
<protein>
    <recommendedName>
        <fullName evidence="4">DUF2871 domain-containing protein</fullName>
    </recommendedName>
</protein>
<dbReference type="STRING" id="1121306.SAMN02745196_01114"/>
<dbReference type="InterPro" id="IPR021299">
    <property type="entry name" value="DUF2871"/>
</dbReference>
<evidence type="ECO:0000256" key="1">
    <source>
        <dbReference type="SAM" id="Phobius"/>
    </source>
</evidence>
<feature type="transmembrane region" description="Helical" evidence="1">
    <location>
        <begin position="70"/>
        <end position="90"/>
    </location>
</feature>
<dbReference type="EMBL" id="FQXP01000004">
    <property type="protein sequence ID" value="SHH70420.1"/>
    <property type="molecule type" value="Genomic_DNA"/>
</dbReference>
<accession>A0A1M5V5F7</accession>
<dbReference type="Pfam" id="PF11070">
    <property type="entry name" value="DUF2871"/>
    <property type="match status" value="1"/>
</dbReference>
<gene>
    <name evidence="2" type="ORF">SAMN02745196_01114</name>
</gene>
<keyword evidence="1" id="KW-1133">Transmembrane helix</keyword>
<evidence type="ECO:0008006" key="4">
    <source>
        <dbReference type="Google" id="ProtNLM"/>
    </source>
</evidence>